<evidence type="ECO:0000313" key="2">
    <source>
        <dbReference type="Proteomes" id="UP000238701"/>
    </source>
</evidence>
<accession>A0A2U3L4S8</accession>
<organism evidence="1 2">
    <name type="scientific">Candidatus Sulfotelmatobacter kueseliae</name>
    <dbReference type="NCBI Taxonomy" id="2042962"/>
    <lineage>
        <taxon>Bacteria</taxon>
        <taxon>Pseudomonadati</taxon>
        <taxon>Acidobacteriota</taxon>
        <taxon>Terriglobia</taxon>
        <taxon>Terriglobales</taxon>
        <taxon>Candidatus Korobacteraceae</taxon>
        <taxon>Candidatus Sulfotelmatobacter</taxon>
    </lineage>
</organism>
<dbReference type="Proteomes" id="UP000238701">
    <property type="component" value="Unassembled WGS sequence"/>
</dbReference>
<dbReference type="PROSITE" id="PS51257">
    <property type="entry name" value="PROKAR_LIPOPROTEIN"/>
    <property type="match status" value="1"/>
</dbReference>
<proteinExistence type="predicted"/>
<protein>
    <submittedName>
        <fullName evidence="1">Uncharacterized protein</fullName>
    </submittedName>
</protein>
<reference evidence="2" key="1">
    <citation type="submission" date="2018-02" db="EMBL/GenBank/DDBJ databases">
        <authorList>
            <person name="Hausmann B."/>
        </authorList>
    </citation>
    <scope>NUCLEOTIDE SEQUENCE [LARGE SCALE GENOMIC DNA]</scope>
    <source>
        <strain evidence="2">Peat soil MAG SbA1</strain>
    </source>
</reference>
<dbReference type="EMBL" id="OMOD01000165">
    <property type="protein sequence ID" value="SPF46921.1"/>
    <property type="molecule type" value="Genomic_DNA"/>
</dbReference>
<gene>
    <name evidence="1" type="ORF">SBA1_690018</name>
</gene>
<sequence>MGSAKLVRAMGPVVSNTCMRRIILTVWLLILTGCLWAQAPSANDSEEAAIQRAKNALVSSFDSSLPKVSLEFFLNYESGGAPIQWEVNDCGKKIGSPAADRGSDSPVCVVADFWKDQTAVTVLISVGTLRQGLSGALALFRVTVNDASGNGRSLRRLSDLPMELHRPLPKSPRDLPVPITASSESLCAALNACSRLA</sequence>
<dbReference type="AlphaFoldDB" id="A0A2U3L4S8"/>
<name>A0A2U3L4S8_9BACT</name>
<evidence type="ECO:0000313" key="1">
    <source>
        <dbReference type="EMBL" id="SPF46921.1"/>
    </source>
</evidence>